<protein>
    <submittedName>
        <fullName evidence="1">Uncharacterized protein</fullName>
    </submittedName>
</protein>
<proteinExistence type="predicted"/>
<dbReference type="Proteomes" id="UP000814176">
    <property type="component" value="Unassembled WGS sequence"/>
</dbReference>
<keyword evidence="2" id="KW-1185">Reference proteome</keyword>
<sequence>MLSYTAFVSWTIQGMLVDAASSGNLPPLVTPEELKLPGRTGFPPQVNSACVLNAACSLNVGCGYQWIDRMCFVWRYVRWMKERVGYTSFHSMYAHVATPMSLQKVLNYTLRMRRTVFPLRCRPISFVLR</sequence>
<dbReference type="EMBL" id="JADCUA010000006">
    <property type="protein sequence ID" value="KAH9839379.1"/>
    <property type="molecule type" value="Genomic_DNA"/>
</dbReference>
<name>A0ABQ8KMN5_9APHY</name>
<dbReference type="GeneID" id="71999767"/>
<evidence type="ECO:0000313" key="1">
    <source>
        <dbReference type="EMBL" id="KAH9839379.1"/>
    </source>
</evidence>
<organism evidence="1 2">
    <name type="scientific">Rhodofomes roseus</name>
    <dbReference type="NCBI Taxonomy" id="34475"/>
    <lineage>
        <taxon>Eukaryota</taxon>
        <taxon>Fungi</taxon>
        <taxon>Dikarya</taxon>
        <taxon>Basidiomycota</taxon>
        <taxon>Agaricomycotina</taxon>
        <taxon>Agaricomycetes</taxon>
        <taxon>Polyporales</taxon>
        <taxon>Rhodofomes</taxon>
    </lineage>
</organism>
<dbReference type="RefSeq" id="XP_047781134.1">
    <property type="nucleotide sequence ID" value="XM_047919035.1"/>
</dbReference>
<evidence type="ECO:0000313" key="2">
    <source>
        <dbReference type="Proteomes" id="UP000814176"/>
    </source>
</evidence>
<reference evidence="1 2" key="1">
    <citation type="journal article" date="2021" name="Environ. Microbiol.">
        <title>Gene family expansions and transcriptome signatures uncover fungal adaptations to wood decay.</title>
        <authorList>
            <person name="Hage H."/>
            <person name="Miyauchi S."/>
            <person name="Viragh M."/>
            <person name="Drula E."/>
            <person name="Min B."/>
            <person name="Chaduli D."/>
            <person name="Navarro D."/>
            <person name="Favel A."/>
            <person name="Norest M."/>
            <person name="Lesage-Meessen L."/>
            <person name="Balint B."/>
            <person name="Merenyi Z."/>
            <person name="de Eugenio L."/>
            <person name="Morin E."/>
            <person name="Martinez A.T."/>
            <person name="Baldrian P."/>
            <person name="Stursova M."/>
            <person name="Martinez M.J."/>
            <person name="Novotny C."/>
            <person name="Magnuson J.K."/>
            <person name="Spatafora J.W."/>
            <person name="Maurice S."/>
            <person name="Pangilinan J."/>
            <person name="Andreopoulos W."/>
            <person name="LaButti K."/>
            <person name="Hundley H."/>
            <person name="Na H."/>
            <person name="Kuo A."/>
            <person name="Barry K."/>
            <person name="Lipzen A."/>
            <person name="Henrissat B."/>
            <person name="Riley R."/>
            <person name="Ahrendt S."/>
            <person name="Nagy L.G."/>
            <person name="Grigoriev I.V."/>
            <person name="Martin F."/>
            <person name="Rosso M.N."/>
        </authorList>
    </citation>
    <scope>NUCLEOTIDE SEQUENCE [LARGE SCALE GENOMIC DNA]</scope>
    <source>
        <strain evidence="1 2">CIRM-BRFM 1785</strain>
    </source>
</reference>
<gene>
    <name evidence="1" type="ORF">C8Q71DRAFT_509130</name>
</gene>
<comment type="caution">
    <text evidence="1">The sequence shown here is derived from an EMBL/GenBank/DDBJ whole genome shotgun (WGS) entry which is preliminary data.</text>
</comment>
<accession>A0ABQ8KMN5</accession>